<comment type="catalytic activity">
    <reaction evidence="6">
        <text>a thymidine in DNA + NAD(+) = an N-(ADP-alpha-D-ribosyl)-thymidine in DNA + nicotinamide + H(+)</text>
        <dbReference type="Rhea" id="RHEA:71651"/>
        <dbReference type="Rhea" id="RHEA-COMP:13556"/>
        <dbReference type="Rhea" id="RHEA-COMP:18051"/>
        <dbReference type="ChEBI" id="CHEBI:15378"/>
        <dbReference type="ChEBI" id="CHEBI:17154"/>
        <dbReference type="ChEBI" id="CHEBI:57540"/>
        <dbReference type="ChEBI" id="CHEBI:137386"/>
        <dbReference type="ChEBI" id="CHEBI:191199"/>
    </reaction>
</comment>
<accession>A0A6B1D4V2</accession>
<evidence type="ECO:0000256" key="6">
    <source>
        <dbReference type="PROSITE-ProRule" id="PRU01362"/>
    </source>
</evidence>
<proteinExistence type="inferred from homology"/>
<comment type="caution">
    <text evidence="6">Lacks conserved residue(s) required for the propagation of feature annotation.</text>
</comment>
<keyword evidence="2 6" id="KW-0328">Glycosyltransferase</keyword>
<feature type="active site" description="Proton acceptor" evidence="6">
    <location>
        <position position="58"/>
    </location>
</feature>
<evidence type="ECO:0000259" key="7">
    <source>
        <dbReference type="PROSITE" id="PS52018"/>
    </source>
</evidence>
<dbReference type="GO" id="GO:0016779">
    <property type="term" value="F:nucleotidyltransferase activity"/>
    <property type="evidence" value="ECO:0007669"/>
    <property type="project" value="UniProtKB-UniRule"/>
</dbReference>
<dbReference type="Pfam" id="PF14487">
    <property type="entry name" value="DarT"/>
    <property type="match status" value="1"/>
</dbReference>
<comment type="similarity">
    <text evidence="6">Belongs to the DarT ADP-ribosyltransferase family.</text>
</comment>
<dbReference type="GO" id="GO:0016757">
    <property type="term" value="F:glycosyltransferase activity"/>
    <property type="evidence" value="ECO:0007669"/>
    <property type="project" value="UniProtKB-UniRule"/>
</dbReference>
<protein>
    <submittedName>
        <fullName evidence="8">DUF4433 domain-containing protein</fullName>
    </submittedName>
</protein>
<feature type="binding site" evidence="6">
    <location>
        <position position="58"/>
    </location>
    <ligand>
        <name>NAD(+)</name>
        <dbReference type="ChEBI" id="CHEBI:57540"/>
    </ligand>
</feature>
<dbReference type="GO" id="GO:0003677">
    <property type="term" value="F:DNA binding"/>
    <property type="evidence" value="ECO:0007669"/>
    <property type="project" value="UniProtKB-UniRule"/>
</dbReference>
<evidence type="ECO:0000256" key="3">
    <source>
        <dbReference type="ARBA" id="ARBA00022679"/>
    </source>
</evidence>
<evidence type="ECO:0000313" key="8">
    <source>
        <dbReference type="EMBL" id="MYC94535.1"/>
    </source>
</evidence>
<dbReference type="EMBL" id="VXMH01000028">
    <property type="protein sequence ID" value="MYC94535.1"/>
    <property type="molecule type" value="Genomic_DNA"/>
</dbReference>
<keyword evidence="3 6" id="KW-0808">Transferase</keyword>
<comment type="caution">
    <text evidence="8">The sequence shown here is derived from an EMBL/GenBank/DDBJ whole genome shotgun (WGS) entry which is preliminary data.</text>
</comment>
<organism evidence="8">
    <name type="scientific">Caldilineaceae bacterium SB0661_bin_32</name>
    <dbReference type="NCBI Taxonomy" id="2605255"/>
    <lineage>
        <taxon>Bacteria</taxon>
        <taxon>Bacillati</taxon>
        <taxon>Chloroflexota</taxon>
        <taxon>Caldilineae</taxon>
        <taxon>Caldilineales</taxon>
        <taxon>Caldilineaceae</taxon>
    </lineage>
</organism>
<dbReference type="AlphaFoldDB" id="A0A6B1D4V2"/>
<dbReference type="InterPro" id="IPR029494">
    <property type="entry name" value="DarT"/>
</dbReference>
<feature type="binding site" evidence="6">
    <location>
        <begin position="19"/>
        <end position="21"/>
    </location>
    <ligand>
        <name>NAD(+)</name>
        <dbReference type="ChEBI" id="CHEBI:57540"/>
    </ligand>
</feature>
<reference evidence="8" key="1">
    <citation type="submission" date="2019-09" db="EMBL/GenBank/DDBJ databases">
        <title>Characterisation of the sponge microbiome using genome-centric metagenomics.</title>
        <authorList>
            <person name="Engelberts J.P."/>
            <person name="Robbins S.J."/>
            <person name="De Goeij J.M."/>
            <person name="Aranda M."/>
            <person name="Bell S.C."/>
            <person name="Webster N.S."/>
        </authorList>
    </citation>
    <scope>NUCLEOTIDE SEQUENCE</scope>
    <source>
        <strain evidence="8">SB0661_bin_32</strain>
    </source>
</reference>
<gene>
    <name evidence="8" type="ORF">F4X14_06140</name>
</gene>
<keyword evidence="4 6" id="KW-0548">Nucleotidyltransferase</keyword>
<evidence type="ECO:0000256" key="5">
    <source>
        <dbReference type="ARBA" id="ARBA00023125"/>
    </source>
</evidence>
<evidence type="ECO:0000256" key="4">
    <source>
        <dbReference type="ARBA" id="ARBA00022695"/>
    </source>
</evidence>
<feature type="active site" evidence="6">
    <location>
        <position position="157"/>
    </location>
</feature>
<keyword evidence="5 6" id="KW-0238">DNA-binding</keyword>
<keyword evidence="1 6" id="KW-1277">Toxin-antitoxin system</keyword>
<sequence>MHQHDVEHLERYGIKYLYHMTHIDNLGSIAKSGLTSHNLAHVRHHPRDISDPDVQRRRRWRRDPINERALHDYVALYFRARNPMLSRRRAEQDTLAVLYISNRVMFSPGTIFTDGNAAATDTKFYDNIAELNKLDWDCLQAQYWNDFEDGARKRCAEVLVPESIATELIENIVVYSQHAHDVVQVAMPQVEIQVRPEWFF</sequence>
<feature type="domain" description="DarT" evidence="7">
    <location>
        <begin position="15"/>
        <end position="200"/>
    </location>
</feature>
<evidence type="ECO:0000256" key="1">
    <source>
        <dbReference type="ARBA" id="ARBA00022649"/>
    </source>
</evidence>
<evidence type="ECO:0000256" key="2">
    <source>
        <dbReference type="ARBA" id="ARBA00022676"/>
    </source>
</evidence>
<name>A0A6B1D4V2_9CHLR</name>
<dbReference type="PROSITE" id="PS52018">
    <property type="entry name" value="DART"/>
    <property type="match status" value="1"/>
</dbReference>